<comment type="caution">
    <text evidence="1">The sequence shown here is derived from an EMBL/GenBank/DDBJ whole genome shotgun (WGS) entry which is preliminary data.</text>
</comment>
<reference evidence="1 2" key="1">
    <citation type="submission" date="2019-07" db="EMBL/GenBank/DDBJ databases">
        <title>New species of Amycolatopsis and Streptomyces.</title>
        <authorList>
            <person name="Duangmal K."/>
            <person name="Teo W.F.A."/>
            <person name="Lipun K."/>
        </authorList>
    </citation>
    <scope>NUCLEOTIDE SEQUENCE [LARGE SCALE GENOMIC DNA]</scope>
    <source>
        <strain evidence="1 2">JCM 30562</strain>
    </source>
</reference>
<accession>A0A558AKG3</accession>
<dbReference type="EMBL" id="VJZA01000005">
    <property type="protein sequence ID" value="TVT24758.1"/>
    <property type="molecule type" value="Genomic_DNA"/>
</dbReference>
<protein>
    <recommendedName>
        <fullName evidence="3">Calx-beta domain-containing protein</fullName>
    </recommendedName>
</protein>
<dbReference type="RefSeq" id="WP_144634342.1">
    <property type="nucleotide sequence ID" value="NZ_BNAX01000004.1"/>
</dbReference>
<dbReference type="AlphaFoldDB" id="A0A558AKG3"/>
<keyword evidence="2" id="KW-1185">Reference proteome</keyword>
<sequence>MDYIAGFFRLVMGHETAFSPMFDGGTATVGTATVLQESQTPSSQRLDVAPLQAPSANVRQPFGQYCASMGGRSPQSGRPSCTGSTATAHFPSFTPANYGTNVTATPLLHLSWTSPATMSIEVPKGQSNVARYDALTMRAALDDVSASAELTLTVVDGAGHTRSAAVSGLGDALDPLPGSGTLLPKTWLQTVRWPVSQLKQVNTHDIRKILVSTASPSGGVFLSDVAFQSFAAGAGGPSRLPRVSIVGSAAGEGDGTATVTLQLSGRSREPVTAGVQALAGTGTQVANAAQQVVIPPGRLTAQVRIPLIDTVTEATADTVYKVFVVAATNAVVGQDFAHLTVHDDEARP</sequence>
<evidence type="ECO:0000313" key="1">
    <source>
        <dbReference type="EMBL" id="TVT24758.1"/>
    </source>
</evidence>
<proteinExistence type="predicted"/>
<evidence type="ECO:0008006" key="3">
    <source>
        <dbReference type="Google" id="ProtNLM"/>
    </source>
</evidence>
<dbReference type="OrthoDB" id="6646510at2"/>
<dbReference type="Proteomes" id="UP000318578">
    <property type="component" value="Unassembled WGS sequence"/>
</dbReference>
<evidence type="ECO:0000313" key="2">
    <source>
        <dbReference type="Proteomes" id="UP000318578"/>
    </source>
</evidence>
<dbReference type="SUPFAM" id="SSF141072">
    <property type="entry name" value="CalX-like"/>
    <property type="match status" value="1"/>
</dbReference>
<organism evidence="1 2">
    <name type="scientific">Amycolatopsis acidiphila</name>
    <dbReference type="NCBI Taxonomy" id="715473"/>
    <lineage>
        <taxon>Bacteria</taxon>
        <taxon>Bacillati</taxon>
        <taxon>Actinomycetota</taxon>
        <taxon>Actinomycetes</taxon>
        <taxon>Pseudonocardiales</taxon>
        <taxon>Pseudonocardiaceae</taxon>
        <taxon>Amycolatopsis</taxon>
    </lineage>
</organism>
<dbReference type="Gene3D" id="2.60.40.2030">
    <property type="match status" value="1"/>
</dbReference>
<gene>
    <name evidence="1" type="ORF">FNH06_05100</name>
</gene>
<dbReference type="InterPro" id="IPR038081">
    <property type="entry name" value="CalX-like_sf"/>
</dbReference>
<name>A0A558AKG3_9PSEU</name>